<evidence type="ECO:0000313" key="3">
    <source>
        <dbReference type="Proteomes" id="UP001291309"/>
    </source>
</evidence>
<organism evidence="2 3">
    <name type="scientific">Hyalangium rubrum</name>
    <dbReference type="NCBI Taxonomy" id="3103134"/>
    <lineage>
        <taxon>Bacteria</taxon>
        <taxon>Pseudomonadati</taxon>
        <taxon>Myxococcota</taxon>
        <taxon>Myxococcia</taxon>
        <taxon>Myxococcales</taxon>
        <taxon>Cystobacterineae</taxon>
        <taxon>Archangiaceae</taxon>
        <taxon>Hyalangium</taxon>
    </lineage>
</organism>
<dbReference type="Proteomes" id="UP001291309">
    <property type="component" value="Unassembled WGS sequence"/>
</dbReference>
<dbReference type="Pfam" id="PF00550">
    <property type="entry name" value="PP-binding"/>
    <property type="match status" value="1"/>
</dbReference>
<gene>
    <name evidence="2" type="ORF">SYV04_06665</name>
</gene>
<dbReference type="InterPro" id="IPR036736">
    <property type="entry name" value="ACP-like_sf"/>
</dbReference>
<dbReference type="InterPro" id="IPR009081">
    <property type="entry name" value="PP-bd_ACP"/>
</dbReference>
<dbReference type="SUPFAM" id="SSF47336">
    <property type="entry name" value="ACP-like"/>
    <property type="match status" value="1"/>
</dbReference>
<evidence type="ECO:0000259" key="1">
    <source>
        <dbReference type="PROSITE" id="PS50075"/>
    </source>
</evidence>
<dbReference type="PROSITE" id="PS50075">
    <property type="entry name" value="CARRIER"/>
    <property type="match status" value="1"/>
</dbReference>
<name>A0ABU5GYV4_9BACT</name>
<proteinExistence type="predicted"/>
<dbReference type="Gene3D" id="1.10.1200.10">
    <property type="entry name" value="ACP-like"/>
    <property type="match status" value="1"/>
</dbReference>
<dbReference type="RefSeq" id="WP_321544778.1">
    <property type="nucleotide sequence ID" value="NZ_JAXIVS010000002.1"/>
</dbReference>
<accession>A0ABU5GYV4</accession>
<dbReference type="EMBL" id="JAXIVS010000002">
    <property type="protein sequence ID" value="MDY7226057.1"/>
    <property type="molecule type" value="Genomic_DNA"/>
</dbReference>
<keyword evidence="3" id="KW-1185">Reference proteome</keyword>
<feature type="domain" description="Carrier" evidence="1">
    <location>
        <begin position="6"/>
        <end position="87"/>
    </location>
</feature>
<protein>
    <submittedName>
        <fullName evidence="2">Acyl carrier protein</fullName>
    </submittedName>
</protein>
<sequence length="96" mass="10499">MADSIPPLEEIGREVRAIIAGALKRPLEQVPLTARLENGLGIDSLAMIEINIALEERFRFAMPDMTSPAEANLNTVEDLARFVAQQLSQQKGKVAV</sequence>
<reference evidence="2 3" key="1">
    <citation type="submission" date="2023-12" db="EMBL/GenBank/DDBJ databases">
        <title>the genome sequence of Hyalangium sp. s54d21.</title>
        <authorList>
            <person name="Zhang X."/>
        </authorList>
    </citation>
    <scope>NUCLEOTIDE SEQUENCE [LARGE SCALE GENOMIC DNA]</scope>
    <source>
        <strain evidence="3">s54d21</strain>
    </source>
</reference>
<comment type="caution">
    <text evidence="2">The sequence shown here is derived from an EMBL/GenBank/DDBJ whole genome shotgun (WGS) entry which is preliminary data.</text>
</comment>
<evidence type="ECO:0000313" key="2">
    <source>
        <dbReference type="EMBL" id="MDY7226057.1"/>
    </source>
</evidence>